<comment type="subcellular location">
    <subcellularLocation>
        <location evidence="1">Cell inner membrane</location>
        <topology evidence="1">Single-pass membrane protein</topology>
        <orientation evidence="1">Periplasmic side</orientation>
    </subcellularLocation>
</comment>
<evidence type="ECO:0000256" key="4">
    <source>
        <dbReference type="ARBA" id="ARBA00022475"/>
    </source>
</evidence>
<dbReference type="Pfam" id="PF03544">
    <property type="entry name" value="TonB_C"/>
    <property type="match status" value="1"/>
</dbReference>
<keyword evidence="5" id="KW-0997">Cell inner membrane</keyword>
<organism evidence="12 13">
    <name type="scientific">Acetobacter peroxydans</name>
    <dbReference type="NCBI Taxonomy" id="104098"/>
    <lineage>
        <taxon>Bacteria</taxon>
        <taxon>Pseudomonadati</taxon>
        <taxon>Pseudomonadota</taxon>
        <taxon>Alphaproteobacteria</taxon>
        <taxon>Acetobacterales</taxon>
        <taxon>Acetobacteraceae</taxon>
        <taxon>Acetobacter</taxon>
    </lineage>
</organism>
<evidence type="ECO:0000256" key="3">
    <source>
        <dbReference type="ARBA" id="ARBA00022448"/>
    </source>
</evidence>
<comment type="caution">
    <text evidence="12">The sequence shown here is derived from an EMBL/GenBank/DDBJ whole genome shotgun (WGS) entry which is preliminary data.</text>
</comment>
<dbReference type="GO" id="GO:0055085">
    <property type="term" value="P:transmembrane transport"/>
    <property type="evidence" value="ECO:0007669"/>
    <property type="project" value="InterPro"/>
</dbReference>
<accession>A0A4Y3TU56</accession>
<evidence type="ECO:0000256" key="5">
    <source>
        <dbReference type="ARBA" id="ARBA00022519"/>
    </source>
</evidence>
<dbReference type="EMBL" id="BJMV01000005">
    <property type="protein sequence ID" value="GEB85372.1"/>
    <property type="molecule type" value="Genomic_DNA"/>
</dbReference>
<dbReference type="Proteomes" id="UP000317730">
    <property type="component" value="Unassembled WGS sequence"/>
</dbReference>
<keyword evidence="6 10" id="KW-0812">Transmembrane</keyword>
<keyword evidence="8 10" id="KW-1133">Transmembrane helix</keyword>
<reference evidence="12 13" key="1">
    <citation type="submission" date="2019-06" db="EMBL/GenBank/DDBJ databases">
        <title>Whole genome shotgun sequence of Acetobacter peroxydans NBRC 13755.</title>
        <authorList>
            <person name="Hosoyama A."/>
            <person name="Uohara A."/>
            <person name="Ohji S."/>
            <person name="Ichikawa N."/>
        </authorList>
    </citation>
    <scope>NUCLEOTIDE SEQUENCE [LARGE SCALE GENOMIC DNA]</scope>
    <source>
        <strain evidence="12 13">NBRC 13755</strain>
    </source>
</reference>
<proteinExistence type="inferred from homology"/>
<sequence>MDDARTAPNADIWFSSQMRQRLIPPDGGAEGDYAPRAYGRLGCLVLGVLAVHALVAGGLLFWPHERPAGGQNATVAMVFEPPVPPVLRPVPLPEQNTVLSDKLLQSVAPPTVPEEDGELPSTLLPRKLSASRVPVAAPSVARSAATQAAVPVFSRRPAEAQPEGAESLSCSPVHAHYPVMARQLKEEGEALVQVVLDAGGVVVEAHLVRSTGYDDLDEQAVLTARSIRCTPPAHPPLTGRIPVAFHIQ</sequence>
<evidence type="ECO:0000256" key="9">
    <source>
        <dbReference type="ARBA" id="ARBA00023136"/>
    </source>
</evidence>
<protein>
    <recommendedName>
        <fullName evidence="11">TonB C-terminal domain-containing protein</fullName>
    </recommendedName>
</protein>
<evidence type="ECO:0000313" key="13">
    <source>
        <dbReference type="Proteomes" id="UP000317730"/>
    </source>
</evidence>
<comment type="similarity">
    <text evidence="2">Belongs to the TonB family.</text>
</comment>
<keyword evidence="4" id="KW-1003">Cell membrane</keyword>
<evidence type="ECO:0000256" key="2">
    <source>
        <dbReference type="ARBA" id="ARBA00006555"/>
    </source>
</evidence>
<dbReference type="InterPro" id="IPR006260">
    <property type="entry name" value="TonB/TolA_C"/>
</dbReference>
<dbReference type="InterPro" id="IPR051045">
    <property type="entry name" value="TonB-dependent_transducer"/>
</dbReference>
<evidence type="ECO:0000256" key="1">
    <source>
        <dbReference type="ARBA" id="ARBA00004383"/>
    </source>
</evidence>
<keyword evidence="9 10" id="KW-0472">Membrane</keyword>
<evidence type="ECO:0000256" key="6">
    <source>
        <dbReference type="ARBA" id="ARBA00022692"/>
    </source>
</evidence>
<dbReference type="GO" id="GO:0031992">
    <property type="term" value="F:energy transducer activity"/>
    <property type="evidence" value="ECO:0007669"/>
    <property type="project" value="TreeGrafter"/>
</dbReference>
<dbReference type="RefSeq" id="WP_141375571.1">
    <property type="nucleotide sequence ID" value="NZ_BAPL01000001.1"/>
</dbReference>
<evidence type="ECO:0000256" key="8">
    <source>
        <dbReference type="ARBA" id="ARBA00022989"/>
    </source>
</evidence>
<evidence type="ECO:0000256" key="7">
    <source>
        <dbReference type="ARBA" id="ARBA00022927"/>
    </source>
</evidence>
<dbReference type="OrthoDB" id="7284512at2"/>
<feature type="domain" description="TonB C-terminal" evidence="11">
    <location>
        <begin position="162"/>
        <end position="248"/>
    </location>
</feature>
<dbReference type="PANTHER" id="PTHR33446">
    <property type="entry name" value="PROTEIN TONB-RELATED"/>
    <property type="match status" value="1"/>
</dbReference>
<dbReference type="GO" id="GO:0015031">
    <property type="term" value="P:protein transport"/>
    <property type="evidence" value="ECO:0007669"/>
    <property type="project" value="UniProtKB-KW"/>
</dbReference>
<evidence type="ECO:0000259" key="11">
    <source>
        <dbReference type="PROSITE" id="PS52015"/>
    </source>
</evidence>
<dbReference type="PROSITE" id="PS52015">
    <property type="entry name" value="TONB_CTD"/>
    <property type="match status" value="1"/>
</dbReference>
<dbReference type="NCBIfam" id="TIGR01352">
    <property type="entry name" value="tonB_Cterm"/>
    <property type="match status" value="1"/>
</dbReference>
<dbReference type="SUPFAM" id="SSF74653">
    <property type="entry name" value="TolA/TonB C-terminal domain"/>
    <property type="match status" value="1"/>
</dbReference>
<gene>
    <name evidence="12" type="ORF">APE01nite_11690</name>
</gene>
<evidence type="ECO:0000313" key="12">
    <source>
        <dbReference type="EMBL" id="GEB85372.1"/>
    </source>
</evidence>
<keyword evidence="3" id="KW-0813">Transport</keyword>
<dbReference type="InterPro" id="IPR037682">
    <property type="entry name" value="TonB_C"/>
</dbReference>
<dbReference type="Gene3D" id="3.30.1150.10">
    <property type="match status" value="1"/>
</dbReference>
<keyword evidence="7" id="KW-0653">Protein transport</keyword>
<keyword evidence="13" id="KW-1185">Reference proteome</keyword>
<feature type="transmembrane region" description="Helical" evidence="10">
    <location>
        <begin position="41"/>
        <end position="62"/>
    </location>
</feature>
<evidence type="ECO:0000256" key="10">
    <source>
        <dbReference type="SAM" id="Phobius"/>
    </source>
</evidence>
<name>A0A4Y3TU56_9PROT</name>
<dbReference type="AlphaFoldDB" id="A0A4Y3TU56"/>
<dbReference type="GO" id="GO:0098797">
    <property type="term" value="C:plasma membrane protein complex"/>
    <property type="evidence" value="ECO:0007669"/>
    <property type="project" value="TreeGrafter"/>
</dbReference>
<dbReference type="PANTHER" id="PTHR33446:SF2">
    <property type="entry name" value="PROTEIN TONB"/>
    <property type="match status" value="1"/>
</dbReference>